<proteinExistence type="predicted"/>
<evidence type="ECO:0000256" key="1">
    <source>
        <dbReference type="SAM" id="SignalP"/>
    </source>
</evidence>
<name>A0A938BQW3_UNCW3</name>
<dbReference type="EMBL" id="VGIR01000099">
    <property type="protein sequence ID" value="MBM3332546.1"/>
    <property type="molecule type" value="Genomic_DNA"/>
</dbReference>
<dbReference type="InterPro" id="IPR036249">
    <property type="entry name" value="Thioredoxin-like_sf"/>
</dbReference>
<dbReference type="AlphaFoldDB" id="A0A938BQW3"/>
<reference evidence="2" key="1">
    <citation type="submission" date="2019-03" db="EMBL/GenBank/DDBJ databases">
        <title>Lake Tanganyika Metagenome-Assembled Genomes (MAGs).</title>
        <authorList>
            <person name="Tran P."/>
        </authorList>
    </citation>
    <scope>NUCLEOTIDE SEQUENCE</scope>
    <source>
        <strain evidence="2">K_DeepCast_150m_m2_040</strain>
    </source>
</reference>
<gene>
    <name evidence="2" type="ORF">FJY68_11985</name>
</gene>
<keyword evidence="1" id="KW-0732">Signal</keyword>
<evidence type="ECO:0000313" key="3">
    <source>
        <dbReference type="Proteomes" id="UP000779900"/>
    </source>
</evidence>
<comment type="caution">
    <text evidence="2">The sequence shown here is derived from an EMBL/GenBank/DDBJ whole genome shotgun (WGS) entry which is preliminary data.</text>
</comment>
<feature type="chain" id="PRO_5037321468" evidence="1">
    <location>
        <begin position="23"/>
        <end position="61"/>
    </location>
</feature>
<evidence type="ECO:0000313" key="2">
    <source>
        <dbReference type="EMBL" id="MBM3332546.1"/>
    </source>
</evidence>
<sequence>MRLKACLALLAVLALAPPAAFAKLYVGDAAPDFTLPDSASTMHSLSDFRGQVVAVLGWTNG</sequence>
<accession>A0A938BQW3</accession>
<dbReference type="Gene3D" id="3.40.30.10">
    <property type="entry name" value="Glutaredoxin"/>
    <property type="match status" value="1"/>
</dbReference>
<dbReference type="Proteomes" id="UP000779900">
    <property type="component" value="Unassembled WGS sequence"/>
</dbReference>
<dbReference type="SUPFAM" id="SSF52833">
    <property type="entry name" value="Thioredoxin-like"/>
    <property type="match status" value="1"/>
</dbReference>
<feature type="signal peptide" evidence="1">
    <location>
        <begin position="1"/>
        <end position="22"/>
    </location>
</feature>
<protein>
    <submittedName>
        <fullName evidence="2">Redoxin domain-containing protein</fullName>
    </submittedName>
</protein>
<organism evidence="2 3">
    <name type="scientific">candidate division WOR-3 bacterium</name>
    <dbReference type="NCBI Taxonomy" id="2052148"/>
    <lineage>
        <taxon>Bacteria</taxon>
        <taxon>Bacteria division WOR-3</taxon>
    </lineage>
</organism>